<comment type="caution">
    <text evidence="3">The sequence shown here is derived from an EMBL/GenBank/DDBJ whole genome shotgun (WGS) entry which is preliminary data.</text>
</comment>
<dbReference type="EMBL" id="QYUP01000089">
    <property type="protein sequence ID" value="RJG19010.1"/>
    <property type="molecule type" value="Genomic_DNA"/>
</dbReference>
<dbReference type="Proteomes" id="UP000284006">
    <property type="component" value="Unassembled WGS sequence"/>
</dbReference>
<dbReference type="InterPro" id="IPR025110">
    <property type="entry name" value="AMP-bd_C"/>
</dbReference>
<reference evidence="3 4" key="1">
    <citation type="submission" date="2018-09" db="EMBL/GenBank/DDBJ databases">
        <authorList>
            <person name="Zhu H."/>
        </authorList>
    </citation>
    <scope>NUCLEOTIDE SEQUENCE [LARGE SCALE GENOMIC DNA]</scope>
    <source>
        <strain evidence="3 4">K1S02-61</strain>
    </source>
</reference>
<dbReference type="Pfam" id="PF13193">
    <property type="entry name" value="AMP-binding_C"/>
    <property type="match status" value="1"/>
</dbReference>
<dbReference type="OrthoDB" id="9766486at2"/>
<evidence type="ECO:0000313" key="3">
    <source>
        <dbReference type="EMBL" id="RJG19010.1"/>
    </source>
</evidence>
<protein>
    <submittedName>
        <fullName evidence="3">AMP-binding protein</fullName>
    </submittedName>
</protein>
<dbReference type="GO" id="GO:0016878">
    <property type="term" value="F:acid-thiol ligase activity"/>
    <property type="evidence" value="ECO:0007669"/>
    <property type="project" value="UniProtKB-ARBA"/>
</dbReference>
<keyword evidence="4" id="KW-1185">Reference proteome</keyword>
<dbReference type="InterPro" id="IPR042099">
    <property type="entry name" value="ANL_N_sf"/>
</dbReference>
<dbReference type="PANTHER" id="PTHR43767:SF1">
    <property type="entry name" value="NONRIBOSOMAL PEPTIDE SYNTHASE PES1 (EUROFUNG)-RELATED"/>
    <property type="match status" value="1"/>
</dbReference>
<dbReference type="Gene3D" id="3.30.300.30">
    <property type="match status" value="1"/>
</dbReference>
<gene>
    <name evidence="3" type="ORF">D3872_09265</name>
</gene>
<sequence length="562" mass="59392">MANIPQTASRCQQQLTAPGAPFELVQGEIGGVPMPMYRNAFATLPELIAAARVHGDKEFMVYEGDRWTFARFFEAVDALAAQLQQRFGVARGDRVAIMMRNRPEWAVGFVAAASIGAVAAPINSFGMSAELAASLRDVAPRVVLCDGERLARVPDVPAQLDCVAVVVGGDAAAPMVLRYEDVVAGPARTPRAVQLSAQDPALILFTSGATSKAKGVLSSQRAVCQALCNMDYIGAVSALASPERVAAIVQRGFAPTILAAVPLFHVSGLHAQLLSAMRNGRRIVFMHRWDPARALELIRSERITQFNGAPSMVLQLLAEPGFDEATTSLAGIGFGGAGLPQRAIDELLRRKPDSLSGVGFGLTESNGVGTAASGDLFVYKPRSSGRLSPIMTLRVADIDGSPLPAGQAGELWLRGASLMDGYWRDPDTTAAAMSDGWFRSGDIGYIDDEGFLFVVDRIKDVINRNGEKIAASEVESCILQHPQVLEVAVLAADDEAAGETVVAVVVPKPGAALDGAAIQAHVAASLAGYKVPSRVHLHTGPLPRNAVGKLLKSALKREYAGT</sequence>
<dbReference type="PANTHER" id="PTHR43767">
    <property type="entry name" value="LONG-CHAIN-FATTY-ACID--COA LIGASE"/>
    <property type="match status" value="1"/>
</dbReference>
<feature type="domain" description="AMP-binding enzyme C-terminal" evidence="2">
    <location>
        <begin position="473"/>
        <end position="549"/>
    </location>
</feature>
<dbReference type="SUPFAM" id="SSF56801">
    <property type="entry name" value="Acetyl-CoA synthetase-like"/>
    <property type="match status" value="1"/>
</dbReference>
<proteinExistence type="predicted"/>
<name>A0A418Y0V4_9BURK</name>
<dbReference type="AlphaFoldDB" id="A0A418Y0V4"/>
<evidence type="ECO:0000259" key="1">
    <source>
        <dbReference type="Pfam" id="PF00501"/>
    </source>
</evidence>
<organism evidence="3 4">
    <name type="scientific">Massilia cavernae</name>
    <dbReference type="NCBI Taxonomy" id="2320864"/>
    <lineage>
        <taxon>Bacteria</taxon>
        <taxon>Pseudomonadati</taxon>
        <taxon>Pseudomonadota</taxon>
        <taxon>Betaproteobacteria</taxon>
        <taxon>Burkholderiales</taxon>
        <taxon>Oxalobacteraceae</taxon>
        <taxon>Telluria group</taxon>
        <taxon>Massilia</taxon>
    </lineage>
</organism>
<evidence type="ECO:0000313" key="4">
    <source>
        <dbReference type="Proteomes" id="UP000284006"/>
    </source>
</evidence>
<dbReference type="InterPro" id="IPR045851">
    <property type="entry name" value="AMP-bd_C_sf"/>
</dbReference>
<feature type="domain" description="AMP-dependent synthetase/ligase" evidence="1">
    <location>
        <begin position="50"/>
        <end position="423"/>
    </location>
</feature>
<dbReference type="Pfam" id="PF00501">
    <property type="entry name" value="AMP-binding"/>
    <property type="match status" value="1"/>
</dbReference>
<dbReference type="RefSeq" id="WP_119810501.1">
    <property type="nucleotide sequence ID" value="NZ_QYUP01000089.1"/>
</dbReference>
<dbReference type="InterPro" id="IPR000873">
    <property type="entry name" value="AMP-dep_synth/lig_dom"/>
</dbReference>
<evidence type="ECO:0000259" key="2">
    <source>
        <dbReference type="Pfam" id="PF13193"/>
    </source>
</evidence>
<dbReference type="InterPro" id="IPR050237">
    <property type="entry name" value="ATP-dep_AMP-bd_enzyme"/>
</dbReference>
<dbReference type="Gene3D" id="3.40.50.12780">
    <property type="entry name" value="N-terminal domain of ligase-like"/>
    <property type="match status" value="1"/>
</dbReference>
<accession>A0A418Y0V4</accession>